<protein>
    <submittedName>
        <fullName evidence="1">Uncharacterized protein</fullName>
    </submittedName>
</protein>
<reference evidence="1" key="1">
    <citation type="journal article" date="2021" name="Nat. Commun.">
        <title>Genetic determinants of endophytism in the Arabidopsis root mycobiome.</title>
        <authorList>
            <person name="Mesny F."/>
            <person name="Miyauchi S."/>
            <person name="Thiergart T."/>
            <person name="Pickel B."/>
            <person name="Atanasova L."/>
            <person name="Karlsson M."/>
            <person name="Huettel B."/>
            <person name="Barry K.W."/>
            <person name="Haridas S."/>
            <person name="Chen C."/>
            <person name="Bauer D."/>
            <person name="Andreopoulos W."/>
            <person name="Pangilinan J."/>
            <person name="LaButti K."/>
            <person name="Riley R."/>
            <person name="Lipzen A."/>
            <person name="Clum A."/>
            <person name="Drula E."/>
            <person name="Henrissat B."/>
            <person name="Kohler A."/>
            <person name="Grigoriev I.V."/>
            <person name="Martin F.M."/>
            <person name="Hacquard S."/>
        </authorList>
    </citation>
    <scope>NUCLEOTIDE SEQUENCE</scope>
    <source>
        <strain evidence="1">MPI-CAGE-CH-0235</strain>
    </source>
</reference>
<dbReference type="EMBL" id="JAGPNK010000019">
    <property type="protein sequence ID" value="KAH7305310.1"/>
    <property type="molecule type" value="Genomic_DNA"/>
</dbReference>
<proteinExistence type="predicted"/>
<dbReference type="Proteomes" id="UP000813444">
    <property type="component" value="Unassembled WGS sequence"/>
</dbReference>
<comment type="caution">
    <text evidence="1">The sequence shown here is derived from an EMBL/GenBank/DDBJ whole genome shotgun (WGS) entry which is preliminary data.</text>
</comment>
<organism evidence="1 2">
    <name type="scientific">Stachybotrys elegans</name>
    <dbReference type="NCBI Taxonomy" id="80388"/>
    <lineage>
        <taxon>Eukaryota</taxon>
        <taxon>Fungi</taxon>
        <taxon>Dikarya</taxon>
        <taxon>Ascomycota</taxon>
        <taxon>Pezizomycotina</taxon>
        <taxon>Sordariomycetes</taxon>
        <taxon>Hypocreomycetidae</taxon>
        <taxon>Hypocreales</taxon>
        <taxon>Stachybotryaceae</taxon>
        <taxon>Stachybotrys</taxon>
    </lineage>
</organism>
<evidence type="ECO:0000313" key="2">
    <source>
        <dbReference type="Proteomes" id="UP000813444"/>
    </source>
</evidence>
<name>A0A8K0WK62_9HYPO</name>
<gene>
    <name evidence="1" type="ORF">B0I35DRAFT_414084</name>
</gene>
<keyword evidence="2" id="KW-1185">Reference proteome</keyword>
<dbReference type="OrthoDB" id="5407715at2759"/>
<sequence>MRMLISTNNTTAGLATLLNAEILERLRSIGFFSILIKGIEASRVRLTQRYSEPSSVDGQRARLCDDNSFYGNEEELARLKQFVLAGSPHAIFKMVRMTGHKMADAAALQAIDPAGGVFDLSPPAAAKSPQEIGINNSFFTTVIGFYEHNLMRINFKRPLHHSVGTPTVFVFSRDSTMIYHCELGQLWSR</sequence>
<dbReference type="AlphaFoldDB" id="A0A8K0WK62"/>
<accession>A0A8K0WK62</accession>
<evidence type="ECO:0000313" key="1">
    <source>
        <dbReference type="EMBL" id="KAH7305310.1"/>
    </source>
</evidence>